<dbReference type="Proteomes" id="UP000187735">
    <property type="component" value="Chromosome"/>
</dbReference>
<evidence type="ECO:0000313" key="2">
    <source>
        <dbReference type="EMBL" id="APZ93098.1"/>
    </source>
</evidence>
<feature type="signal peptide" evidence="1">
    <location>
        <begin position="1"/>
        <end position="21"/>
    </location>
</feature>
<dbReference type="InterPro" id="IPR029052">
    <property type="entry name" value="Metallo-depent_PP-like"/>
</dbReference>
<reference evidence="2 3" key="1">
    <citation type="journal article" date="2016" name="Front. Microbiol.">
        <title>Fuerstia marisgermanicae gen. nov., sp. nov., an Unusual Member of the Phylum Planctomycetes from the German Wadden Sea.</title>
        <authorList>
            <person name="Kohn T."/>
            <person name="Heuer A."/>
            <person name="Jogler M."/>
            <person name="Vollmers J."/>
            <person name="Boedeker C."/>
            <person name="Bunk B."/>
            <person name="Rast P."/>
            <person name="Borchert D."/>
            <person name="Glockner I."/>
            <person name="Freese H.M."/>
            <person name="Klenk H.P."/>
            <person name="Overmann J."/>
            <person name="Kaster A.K."/>
            <person name="Rohde M."/>
            <person name="Wiegand S."/>
            <person name="Jogler C."/>
        </authorList>
    </citation>
    <scope>NUCLEOTIDE SEQUENCE [LARGE SCALE GENOMIC DNA]</scope>
    <source>
        <strain evidence="2 3">NH11</strain>
    </source>
</reference>
<gene>
    <name evidence="2" type="ORF">Fuma_02714</name>
</gene>
<dbReference type="OrthoDB" id="9761852at2"/>
<feature type="chain" id="PRO_5013337972" evidence="1">
    <location>
        <begin position="22"/>
        <end position="623"/>
    </location>
</feature>
<dbReference type="KEGG" id="fmr:Fuma_02714"/>
<sequence length="623" mass="70553" precursor="true">MTRYIFLALLPCLLLPSPASGQQRNRNMNAKWPFDIHQVAIEDSIVFAPYTVHNGVMKMTVQLFPLPDDADRDVVLSIKEGGEWKEIGREKVSEELMGDPQGELKRWNAHFRTEDWDSSQDYAYRVTAAGGKSSYEGTIRRDPIDKKEIVIAAFTGNSNRDRRLKPDIIANIKAQDPDLLFFSGDQSYDHKLHFQAWLLFGLQFGDIIKDRPIVCLPDDHDIGQGNVWGENGVKAPDPTGNDGGYFYSTQYVNSVQDAQTWHMPDPYDPTPAQRGIGVYYTDIKIGRVSFAIIEDRKFKTGPNGVIPQLGPRPDHINDPSYDRQAVDLPDARLYGERQLKFLRDWATQWDGVDFKATLSQTVLANAAHRHGKYPNRLLADLDSNGWPQHGRNKALVEIRKAYGFMLAGDQHLATVVHHGINQFGDSGYSFCVPSVVNYYNRWWEPLEGPEHKIEGPLPDLGDYYDGFGNKMTMYAYANPDEARRNKYGGEWGERAAGYGLVRFDTGTRKITMECWPRGVDVTAADAEQYPGWPITIDQVDNYGRNATAYLPTLKFADGKRPVIQVVDETYGDIVYTLRVPLSTFQPKVFRDADYTIHVIDGDDKQSLEHVTATRENSETLEVK</sequence>
<name>A0A1P8WGB5_9PLAN</name>
<dbReference type="Gene3D" id="3.60.21.70">
    <property type="entry name" value="PhoD-like phosphatase"/>
    <property type="match status" value="1"/>
</dbReference>
<dbReference type="EMBL" id="CP017641">
    <property type="protein sequence ID" value="APZ93098.1"/>
    <property type="molecule type" value="Genomic_DNA"/>
</dbReference>
<keyword evidence="1" id="KW-0732">Signal</keyword>
<evidence type="ECO:0000256" key="1">
    <source>
        <dbReference type="SAM" id="SignalP"/>
    </source>
</evidence>
<protein>
    <submittedName>
        <fullName evidence="2">PhoD-like phosphatase</fullName>
    </submittedName>
</protein>
<dbReference type="STRING" id="1891926.Fuma_02714"/>
<dbReference type="SUPFAM" id="SSF56300">
    <property type="entry name" value="Metallo-dependent phosphatases"/>
    <property type="match status" value="1"/>
</dbReference>
<keyword evidence="3" id="KW-1185">Reference proteome</keyword>
<evidence type="ECO:0000313" key="3">
    <source>
        <dbReference type="Proteomes" id="UP000187735"/>
    </source>
</evidence>
<dbReference type="AlphaFoldDB" id="A0A1P8WGB5"/>
<organism evidence="2 3">
    <name type="scientific">Fuerstiella marisgermanici</name>
    <dbReference type="NCBI Taxonomy" id="1891926"/>
    <lineage>
        <taxon>Bacteria</taxon>
        <taxon>Pseudomonadati</taxon>
        <taxon>Planctomycetota</taxon>
        <taxon>Planctomycetia</taxon>
        <taxon>Planctomycetales</taxon>
        <taxon>Planctomycetaceae</taxon>
        <taxon>Fuerstiella</taxon>
    </lineage>
</organism>
<dbReference type="InterPro" id="IPR038607">
    <property type="entry name" value="PhoD-like_sf"/>
</dbReference>
<accession>A0A1P8WGB5</accession>
<proteinExistence type="predicted"/>
<dbReference type="RefSeq" id="WP_077024621.1">
    <property type="nucleotide sequence ID" value="NZ_CP017641.1"/>
</dbReference>